<protein>
    <submittedName>
        <fullName evidence="8">Putative DNA repair and recombination protein RAD26</fullName>
    </submittedName>
</protein>
<evidence type="ECO:0000259" key="7">
    <source>
        <dbReference type="PROSITE" id="PS51194"/>
    </source>
</evidence>
<feature type="domain" description="Helicase ATP-binding" evidence="6">
    <location>
        <begin position="167"/>
        <end position="413"/>
    </location>
</feature>
<dbReference type="HOGENOM" id="CLU_320466_0_0_1"/>
<evidence type="ECO:0000256" key="5">
    <source>
        <dbReference type="SAM" id="Phobius"/>
    </source>
</evidence>
<feature type="region of interest" description="Disordered" evidence="4">
    <location>
        <begin position="278"/>
        <end position="326"/>
    </location>
</feature>
<dbReference type="InterPro" id="IPR038718">
    <property type="entry name" value="SNF2-like_sf"/>
</dbReference>
<feature type="domain" description="Helicase C-terminal" evidence="7">
    <location>
        <begin position="652"/>
        <end position="833"/>
    </location>
</feature>
<dbReference type="Proteomes" id="UP000014978">
    <property type="component" value="Unassembled WGS sequence"/>
</dbReference>
<gene>
    <name evidence="8" type="ORF">SLOPH_1899</name>
</gene>
<proteinExistence type="predicted"/>
<keyword evidence="2" id="KW-0378">Hydrolase</keyword>
<dbReference type="GO" id="GO:0005524">
    <property type="term" value="F:ATP binding"/>
    <property type="evidence" value="ECO:0007669"/>
    <property type="project" value="InterPro"/>
</dbReference>
<organism evidence="8 9">
    <name type="scientific">Spraguea lophii (strain 42_110)</name>
    <name type="common">Microsporidian parasite</name>
    <dbReference type="NCBI Taxonomy" id="1358809"/>
    <lineage>
        <taxon>Eukaryota</taxon>
        <taxon>Fungi</taxon>
        <taxon>Fungi incertae sedis</taxon>
        <taxon>Microsporidia</taxon>
        <taxon>Spragueidae</taxon>
        <taxon>Spraguea</taxon>
    </lineage>
</organism>
<feature type="non-terminal residue" evidence="8">
    <location>
        <position position="1"/>
    </location>
</feature>
<dbReference type="PROSITE" id="PS51194">
    <property type="entry name" value="HELICASE_CTER"/>
    <property type="match status" value="1"/>
</dbReference>
<dbReference type="InterPro" id="IPR014001">
    <property type="entry name" value="Helicase_ATP-bd"/>
</dbReference>
<dbReference type="AlphaFoldDB" id="S7XI96"/>
<feature type="compositionally biased region" description="Basic and acidic residues" evidence="4">
    <location>
        <begin position="832"/>
        <end position="846"/>
    </location>
</feature>
<keyword evidence="1" id="KW-0547">Nucleotide-binding</keyword>
<dbReference type="CDD" id="cd18793">
    <property type="entry name" value="SF2_C_SNF"/>
    <property type="match status" value="1"/>
</dbReference>
<evidence type="ECO:0000313" key="8">
    <source>
        <dbReference type="EMBL" id="EPR78734.1"/>
    </source>
</evidence>
<feature type="compositionally biased region" description="Low complexity" evidence="4">
    <location>
        <begin position="296"/>
        <end position="323"/>
    </location>
</feature>
<evidence type="ECO:0000256" key="2">
    <source>
        <dbReference type="ARBA" id="ARBA00022801"/>
    </source>
</evidence>
<keyword evidence="5" id="KW-0812">Transmembrane</keyword>
<dbReference type="Pfam" id="PF00271">
    <property type="entry name" value="Helicase_C"/>
    <property type="match status" value="1"/>
</dbReference>
<dbReference type="InParanoid" id="S7XI96"/>
<keyword evidence="5" id="KW-1133">Transmembrane helix</keyword>
<feature type="transmembrane region" description="Helical" evidence="5">
    <location>
        <begin position="190"/>
        <end position="215"/>
    </location>
</feature>
<dbReference type="GO" id="GO:0016787">
    <property type="term" value="F:hydrolase activity"/>
    <property type="evidence" value="ECO:0007669"/>
    <property type="project" value="UniProtKB-KW"/>
</dbReference>
<dbReference type="InterPro" id="IPR001650">
    <property type="entry name" value="Helicase_C-like"/>
</dbReference>
<dbReference type="SMART" id="SM00487">
    <property type="entry name" value="DEXDc"/>
    <property type="match status" value="1"/>
</dbReference>
<dbReference type="InterPro" id="IPR049730">
    <property type="entry name" value="SNF2/RAD54-like_C"/>
</dbReference>
<dbReference type="SMART" id="SM00490">
    <property type="entry name" value="HELICc"/>
    <property type="match status" value="1"/>
</dbReference>
<evidence type="ECO:0000256" key="3">
    <source>
        <dbReference type="ARBA" id="ARBA00022840"/>
    </source>
</evidence>
<evidence type="ECO:0000313" key="9">
    <source>
        <dbReference type="Proteomes" id="UP000014978"/>
    </source>
</evidence>
<dbReference type="PROSITE" id="PS51192">
    <property type="entry name" value="HELICASE_ATP_BIND_1"/>
    <property type="match status" value="1"/>
</dbReference>
<feature type="region of interest" description="Disordered" evidence="4">
    <location>
        <begin position="832"/>
        <end position="856"/>
    </location>
</feature>
<dbReference type="CDD" id="cd17919">
    <property type="entry name" value="DEXHc_Snf"/>
    <property type="match status" value="1"/>
</dbReference>
<dbReference type="STRING" id="1358809.S7XI96"/>
<dbReference type="PANTHER" id="PTHR45629:SF7">
    <property type="entry name" value="DNA EXCISION REPAIR PROTEIN ERCC-6-RELATED"/>
    <property type="match status" value="1"/>
</dbReference>
<evidence type="ECO:0000256" key="4">
    <source>
        <dbReference type="SAM" id="MobiDB-lite"/>
    </source>
</evidence>
<dbReference type="VEuPathDB" id="MicrosporidiaDB:SLOPH_1899"/>
<feature type="region of interest" description="Disordered" evidence="4">
    <location>
        <begin position="588"/>
        <end position="623"/>
    </location>
</feature>
<sequence>KIKEIEDRKNREIEFHNKNDNNNISGKCAKNDNITNTNTTTNNTTTNNITNNNINIKDILFKNNYTLPSSVIDNLHYADNDINDYISNIKYYKKLYMEYYKDNFYNSNIIPLYEDNINNKDKCNNNYTNTTTNNHINHIDINSKLRIPSYVYSHLYSYQISCISFLYSLYLSNEGGIVADDMGIGKTIQIIGYITGLFYSGISNSVIIVVPSTLLKQWYMEFKRFSPFVRVLVLHNSYFKNKYKSVESSIKEIFKNVECTESEYNEYYNIIYNNNSDGDNNGSNNDDKRDNGGIDGNNNNNRITNHGNNHTYTTNHTVNTTTHSKNRTTKNNIIPYVMLISYDYFLKPYIFRIRLFNSDFLFADEAHKLKNCDTAISKRIKNYNANNKIIITGTPLQNRLKELHTLFDIVCPDKLGTYTRFYEEFEASITESVKKRKRRCNNDEDYNDKGYNSYSDKGYNDGSNITNTYNNNTNKYTTNTNTTTNTTNNSNDKIILLKSIINKNIIRRSKSMLDIRILPNKQERIIFCKLSTYQQQLYDNCVTNINNNIKDNSNFIAEIDRLRKIVNHPFIYQNINIKEYFNKYNNDNEKDGNGSNNDDNSYNGYNGYNDDNSNNKDSNDNHTTNINHITTDINHSTDINNKVLFISSKLNILFSLIDSLVNDNKILIFSQSLRMLDIIEYMIIRIYGKDTYLRIDGKTNIKDRSKILSLFSNDNNDDSGDSGIDSNNHNDIKHTKNKILLLTTKVGGVGLNITAANTLIIYDPDWNPSTDNQAMQRIYRIGQNKDVKIYRLITKDTIEEIIYESQLFKQLLTKTVLKDKIYKSIINKHNDNKNDTNKSVNRDVGSKNDSNITTTNNITTAKNNKTIDLLFIKDEKKLKDMEYYQSKIKLTGKELLRFIYLREDII</sequence>
<comment type="caution">
    <text evidence="8">The sequence shown here is derived from an EMBL/GenBank/DDBJ whole genome shotgun (WGS) entry which is preliminary data.</text>
</comment>
<accession>S7XI96</accession>
<dbReference type="EMBL" id="ATCN01000585">
    <property type="protein sequence ID" value="EPR78734.1"/>
    <property type="molecule type" value="Genomic_DNA"/>
</dbReference>
<name>S7XI96_SPRLO</name>
<keyword evidence="3" id="KW-0067">ATP-binding</keyword>
<feature type="compositionally biased region" description="Low complexity" evidence="4">
    <location>
        <begin position="847"/>
        <end position="856"/>
    </location>
</feature>
<dbReference type="SUPFAM" id="SSF52540">
    <property type="entry name" value="P-loop containing nucleoside triphosphate hydrolases"/>
    <property type="match status" value="2"/>
</dbReference>
<evidence type="ECO:0000259" key="6">
    <source>
        <dbReference type="PROSITE" id="PS51192"/>
    </source>
</evidence>
<dbReference type="Pfam" id="PF00176">
    <property type="entry name" value="SNF2-rel_dom"/>
    <property type="match status" value="1"/>
</dbReference>
<keyword evidence="5" id="KW-0472">Membrane</keyword>
<dbReference type="Gene3D" id="3.40.50.300">
    <property type="entry name" value="P-loop containing nucleotide triphosphate hydrolases"/>
    <property type="match status" value="1"/>
</dbReference>
<dbReference type="InterPro" id="IPR000330">
    <property type="entry name" value="SNF2_N"/>
</dbReference>
<feature type="compositionally biased region" description="Low complexity" evidence="4">
    <location>
        <begin position="593"/>
        <end position="612"/>
    </location>
</feature>
<reference evidence="9" key="1">
    <citation type="journal article" date="2013" name="PLoS Genet.">
        <title>The genome of Spraguea lophii and the basis of host-microsporidian interactions.</title>
        <authorList>
            <person name="Campbell S.E."/>
            <person name="Williams T.A."/>
            <person name="Yousuf A."/>
            <person name="Soanes D.M."/>
            <person name="Paszkiewicz K.H."/>
            <person name="Williams B.A.P."/>
        </authorList>
    </citation>
    <scope>NUCLEOTIDE SEQUENCE [LARGE SCALE GENOMIC DNA]</scope>
    <source>
        <strain evidence="9">42_110</strain>
    </source>
</reference>
<keyword evidence="9" id="KW-1185">Reference proteome</keyword>
<dbReference type="PANTHER" id="PTHR45629">
    <property type="entry name" value="SNF2/RAD54 FAMILY MEMBER"/>
    <property type="match status" value="1"/>
</dbReference>
<dbReference type="InterPro" id="IPR027417">
    <property type="entry name" value="P-loop_NTPase"/>
</dbReference>
<dbReference type="InterPro" id="IPR050496">
    <property type="entry name" value="SNF2_RAD54_helicase_repair"/>
</dbReference>
<dbReference type="Gene3D" id="3.40.50.10810">
    <property type="entry name" value="Tandem AAA-ATPase domain"/>
    <property type="match status" value="2"/>
</dbReference>
<evidence type="ECO:0000256" key="1">
    <source>
        <dbReference type="ARBA" id="ARBA00022741"/>
    </source>
</evidence>
<dbReference type="OrthoDB" id="413460at2759"/>